<keyword evidence="4 8" id="KW-0560">Oxidoreductase</keyword>
<dbReference type="InterPro" id="IPR002401">
    <property type="entry name" value="Cyt_P450_E_grp-I"/>
</dbReference>
<dbReference type="VEuPathDB" id="FungiDB:A1O9_07731"/>
<feature type="transmembrane region" description="Helical" evidence="9">
    <location>
        <begin position="301"/>
        <end position="325"/>
    </location>
</feature>
<proteinExistence type="inferred from homology"/>
<name>A0A072PKW1_9EURO</name>
<organism evidence="10 11">
    <name type="scientific">Exophiala aquamarina CBS 119918</name>
    <dbReference type="NCBI Taxonomy" id="1182545"/>
    <lineage>
        <taxon>Eukaryota</taxon>
        <taxon>Fungi</taxon>
        <taxon>Dikarya</taxon>
        <taxon>Ascomycota</taxon>
        <taxon>Pezizomycotina</taxon>
        <taxon>Eurotiomycetes</taxon>
        <taxon>Chaetothyriomycetidae</taxon>
        <taxon>Chaetothyriales</taxon>
        <taxon>Herpotrichiellaceae</taxon>
        <taxon>Exophiala</taxon>
    </lineage>
</organism>
<evidence type="ECO:0000313" key="10">
    <source>
        <dbReference type="EMBL" id="KEF56150.1"/>
    </source>
</evidence>
<feature type="binding site" description="axial binding residue" evidence="7">
    <location>
        <position position="451"/>
    </location>
    <ligand>
        <name>heme</name>
        <dbReference type="ChEBI" id="CHEBI:30413"/>
    </ligand>
    <ligandPart>
        <name>Fe</name>
        <dbReference type="ChEBI" id="CHEBI:18248"/>
    </ligandPart>
</feature>
<dbReference type="GO" id="GO:0004497">
    <property type="term" value="F:monooxygenase activity"/>
    <property type="evidence" value="ECO:0007669"/>
    <property type="project" value="UniProtKB-KW"/>
</dbReference>
<reference evidence="10 11" key="1">
    <citation type="submission" date="2013-03" db="EMBL/GenBank/DDBJ databases">
        <title>The Genome Sequence of Exophiala aquamarina CBS 119918.</title>
        <authorList>
            <consortium name="The Broad Institute Genomics Platform"/>
            <person name="Cuomo C."/>
            <person name="de Hoog S."/>
            <person name="Gorbushina A."/>
            <person name="Walker B."/>
            <person name="Young S.K."/>
            <person name="Zeng Q."/>
            <person name="Gargeya S."/>
            <person name="Fitzgerald M."/>
            <person name="Haas B."/>
            <person name="Abouelleil A."/>
            <person name="Allen A.W."/>
            <person name="Alvarado L."/>
            <person name="Arachchi H.M."/>
            <person name="Berlin A.M."/>
            <person name="Chapman S.B."/>
            <person name="Gainer-Dewar J."/>
            <person name="Goldberg J."/>
            <person name="Griggs A."/>
            <person name="Gujja S."/>
            <person name="Hansen M."/>
            <person name="Howarth C."/>
            <person name="Imamovic A."/>
            <person name="Ireland A."/>
            <person name="Larimer J."/>
            <person name="McCowan C."/>
            <person name="Murphy C."/>
            <person name="Pearson M."/>
            <person name="Poon T.W."/>
            <person name="Priest M."/>
            <person name="Roberts A."/>
            <person name="Saif S."/>
            <person name="Shea T."/>
            <person name="Sisk P."/>
            <person name="Sykes S."/>
            <person name="Wortman J."/>
            <person name="Nusbaum C."/>
            <person name="Birren B."/>
        </authorList>
    </citation>
    <scope>NUCLEOTIDE SEQUENCE [LARGE SCALE GENOMIC DNA]</scope>
    <source>
        <strain evidence="10 11">CBS 119918</strain>
    </source>
</reference>
<dbReference type="PRINTS" id="PR00463">
    <property type="entry name" value="EP450I"/>
</dbReference>
<dbReference type="PANTHER" id="PTHR24287">
    <property type="entry name" value="P450, PUTATIVE (EUROFUNG)-RELATED"/>
    <property type="match status" value="1"/>
</dbReference>
<evidence type="ECO:0008006" key="12">
    <source>
        <dbReference type="Google" id="ProtNLM"/>
    </source>
</evidence>
<evidence type="ECO:0000256" key="8">
    <source>
        <dbReference type="RuleBase" id="RU000461"/>
    </source>
</evidence>
<dbReference type="GO" id="GO:0016705">
    <property type="term" value="F:oxidoreductase activity, acting on paired donors, with incorporation or reduction of molecular oxygen"/>
    <property type="evidence" value="ECO:0007669"/>
    <property type="project" value="InterPro"/>
</dbReference>
<dbReference type="RefSeq" id="XP_013258740.1">
    <property type="nucleotide sequence ID" value="XM_013403286.1"/>
</dbReference>
<dbReference type="PANTHER" id="PTHR24287:SF17">
    <property type="entry name" value="P450, PUTATIVE (EUROFUNG)-RELATED"/>
    <property type="match status" value="1"/>
</dbReference>
<keyword evidence="3 7" id="KW-0479">Metal-binding</keyword>
<evidence type="ECO:0000256" key="7">
    <source>
        <dbReference type="PIRSR" id="PIRSR602401-1"/>
    </source>
</evidence>
<dbReference type="Proteomes" id="UP000027920">
    <property type="component" value="Unassembled WGS sequence"/>
</dbReference>
<dbReference type="STRING" id="1182545.A0A072PKW1"/>
<evidence type="ECO:0000256" key="4">
    <source>
        <dbReference type="ARBA" id="ARBA00023002"/>
    </source>
</evidence>
<evidence type="ECO:0000256" key="3">
    <source>
        <dbReference type="ARBA" id="ARBA00022723"/>
    </source>
</evidence>
<evidence type="ECO:0000256" key="2">
    <source>
        <dbReference type="ARBA" id="ARBA00010617"/>
    </source>
</evidence>
<accession>A0A072PKW1</accession>
<keyword evidence="7 8" id="KW-0349">Heme</keyword>
<gene>
    <name evidence="10" type="ORF">A1O9_07731</name>
</gene>
<keyword evidence="9" id="KW-1133">Transmembrane helix</keyword>
<comment type="cofactor">
    <cofactor evidence="1 7">
        <name>heme</name>
        <dbReference type="ChEBI" id="CHEBI:30413"/>
    </cofactor>
</comment>
<sequence>MLVRLAVVVLVFPYIVASIIHFFQTRAARRKICETYRCENPPQERPYDFWGIGNTYKSIMDLFNGRILKAMTVAFDTYGHTYSTIILGTQVLFTCDPQNIRQILMDRFSDYYASQGLRDHLFRPLMSGSIFALDGAPWKSARNIFRGVFSNTRSITDIAMFERVFQDMRRQIPVDGKQVDIQELLHMFTTETIVSFVLGESSEVFQSNQTPDKRKFVDSMKLVEAKIAQDGFLGGAHILTSKKQFHASCSFIRNFLGGVVSLKLAQLDRDEKIEDPALGERHCLLNSLIQNTTDTEQVVDGLLTVLVAGIGSIAQVLSATFWLLARHPLVYNKLRRVILETVGDEKVTPTYDQLKSLSYLRHVLNEVMRVLPPVPFNARIANVETWLPTGGGASRQAPVFVRKGQMVVFSSWGSHRSLSIYGQDARQFRPERWESIKADGFIPFNLGPRACLGRR</sequence>
<dbReference type="GeneID" id="25282644"/>
<keyword evidence="11" id="KW-1185">Reference proteome</keyword>
<dbReference type="OrthoDB" id="1470350at2759"/>
<dbReference type="GO" id="GO:0005506">
    <property type="term" value="F:iron ion binding"/>
    <property type="evidence" value="ECO:0007669"/>
    <property type="project" value="InterPro"/>
</dbReference>
<dbReference type="Gene3D" id="1.10.630.10">
    <property type="entry name" value="Cytochrome P450"/>
    <property type="match status" value="1"/>
</dbReference>
<dbReference type="Pfam" id="PF00067">
    <property type="entry name" value="p450"/>
    <property type="match status" value="1"/>
</dbReference>
<dbReference type="InterPro" id="IPR001128">
    <property type="entry name" value="Cyt_P450"/>
</dbReference>
<comment type="caution">
    <text evidence="10">The sequence shown here is derived from an EMBL/GenBank/DDBJ whole genome shotgun (WGS) entry which is preliminary data.</text>
</comment>
<dbReference type="InterPro" id="IPR047146">
    <property type="entry name" value="Cyt_P450_E_CYP52_fungi"/>
</dbReference>
<keyword evidence="9" id="KW-0812">Transmembrane</keyword>
<evidence type="ECO:0000256" key="5">
    <source>
        <dbReference type="ARBA" id="ARBA00023004"/>
    </source>
</evidence>
<dbReference type="EMBL" id="AMGV01000006">
    <property type="protein sequence ID" value="KEF56150.1"/>
    <property type="molecule type" value="Genomic_DNA"/>
</dbReference>
<dbReference type="PRINTS" id="PR00385">
    <property type="entry name" value="P450"/>
</dbReference>
<evidence type="ECO:0000256" key="6">
    <source>
        <dbReference type="ARBA" id="ARBA00023033"/>
    </source>
</evidence>
<dbReference type="SUPFAM" id="SSF48264">
    <property type="entry name" value="Cytochrome P450"/>
    <property type="match status" value="1"/>
</dbReference>
<dbReference type="PROSITE" id="PS00086">
    <property type="entry name" value="CYTOCHROME_P450"/>
    <property type="match status" value="1"/>
</dbReference>
<dbReference type="InterPro" id="IPR017972">
    <property type="entry name" value="Cyt_P450_CS"/>
</dbReference>
<dbReference type="HOGENOM" id="CLU_001570_27_0_1"/>
<dbReference type="GO" id="GO:0020037">
    <property type="term" value="F:heme binding"/>
    <property type="evidence" value="ECO:0007669"/>
    <property type="project" value="InterPro"/>
</dbReference>
<dbReference type="InterPro" id="IPR036396">
    <property type="entry name" value="Cyt_P450_sf"/>
</dbReference>
<keyword evidence="6 8" id="KW-0503">Monooxygenase</keyword>
<comment type="similarity">
    <text evidence="2 8">Belongs to the cytochrome P450 family.</text>
</comment>
<evidence type="ECO:0000256" key="1">
    <source>
        <dbReference type="ARBA" id="ARBA00001971"/>
    </source>
</evidence>
<evidence type="ECO:0000256" key="9">
    <source>
        <dbReference type="SAM" id="Phobius"/>
    </source>
</evidence>
<keyword evidence="9" id="KW-0472">Membrane</keyword>
<dbReference type="AlphaFoldDB" id="A0A072PKW1"/>
<protein>
    <recommendedName>
        <fullName evidence="12">Cytochrome P450 oxidoreductase</fullName>
    </recommendedName>
</protein>
<keyword evidence="5 7" id="KW-0408">Iron</keyword>
<evidence type="ECO:0000313" key="11">
    <source>
        <dbReference type="Proteomes" id="UP000027920"/>
    </source>
</evidence>